<dbReference type="InterPro" id="IPR036869">
    <property type="entry name" value="J_dom_sf"/>
</dbReference>
<feature type="domain" description="J" evidence="3">
    <location>
        <begin position="90"/>
        <end position="162"/>
    </location>
</feature>
<dbReference type="InterPro" id="IPR001623">
    <property type="entry name" value="DnaJ_domain"/>
</dbReference>
<evidence type="ECO:0000256" key="1">
    <source>
        <dbReference type="ARBA" id="ARBA00010476"/>
    </source>
</evidence>
<dbReference type="NCBIfam" id="TIGR00714">
    <property type="entry name" value="hscB"/>
    <property type="match status" value="1"/>
</dbReference>
<dbReference type="GO" id="GO:0005739">
    <property type="term" value="C:mitochondrion"/>
    <property type="evidence" value="ECO:0007669"/>
    <property type="project" value="TreeGrafter"/>
</dbReference>
<dbReference type="SMART" id="SM00271">
    <property type="entry name" value="DnaJ"/>
    <property type="match status" value="1"/>
</dbReference>
<dbReference type="Pfam" id="PF07743">
    <property type="entry name" value="HSCB_C"/>
    <property type="match status" value="1"/>
</dbReference>
<dbReference type="GO" id="GO:0001671">
    <property type="term" value="F:ATPase activator activity"/>
    <property type="evidence" value="ECO:0007669"/>
    <property type="project" value="InterPro"/>
</dbReference>
<accession>T2M9G8</accession>
<dbReference type="InterPro" id="IPR004640">
    <property type="entry name" value="HscB"/>
</dbReference>
<dbReference type="EMBL" id="HAAD01002716">
    <property type="protein sequence ID" value="CDG68948.1"/>
    <property type="molecule type" value="mRNA"/>
</dbReference>
<dbReference type="Gene3D" id="1.10.287.110">
    <property type="entry name" value="DnaJ domain"/>
    <property type="match status" value="1"/>
</dbReference>
<dbReference type="CDD" id="cd06257">
    <property type="entry name" value="DnaJ"/>
    <property type="match status" value="1"/>
</dbReference>
<dbReference type="PANTHER" id="PTHR14021:SF15">
    <property type="entry name" value="IRON-SULFUR CLUSTER CO-CHAPERONE PROTEIN HSCB"/>
    <property type="match status" value="1"/>
</dbReference>
<dbReference type="GO" id="GO:0051259">
    <property type="term" value="P:protein complex oligomerization"/>
    <property type="evidence" value="ECO:0007669"/>
    <property type="project" value="InterPro"/>
</dbReference>
<evidence type="ECO:0000256" key="2">
    <source>
        <dbReference type="ARBA" id="ARBA00023186"/>
    </source>
</evidence>
<dbReference type="Gene3D" id="1.20.1280.20">
    <property type="entry name" value="HscB, C-terminal domain"/>
    <property type="match status" value="1"/>
</dbReference>
<dbReference type="SUPFAM" id="SSF47144">
    <property type="entry name" value="HSC20 (HSCB), C-terminal oligomerisation domain"/>
    <property type="match status" value="1"/>
</dbReference>
<keyword evidence="2" id="KW-0143">Chaperone</keyword>
<dbReference type="Pfam" id="PF00226">
    <property type="entry name" value="DnaJ"/>
    <property type="match status" value="1"/>
</dbReference>
<evidence type="ECO:0000313" key="4">
    <source>
        <dbReference type="EMBL" id="CDG68948.1"/>
    </source>
</evidence>
<comment type="similarity">
    <text evidence="1">Belongs to the HscB family.</text>
</comment>
<gene>
    <name evidence="4" type="primary">HSCB</name>
</gene>
<dbReference type="AlphaFoldDB" id="T2M9G8"/>
<dbReference type="OrthoDB" id="448954at2759"/>
<dbReference type="InterPro" id="IPR009073">
    <property type="entry name" value="HscB_oligo_C"/>
</dbReference>
<proteinExistence type="evidence at transcript level"/>
<organism evidence="4">
    <name type="scientific">Hydra vulgaris</name>
    <name type="common">Hydra</name>
    <name type="synonym">Hydra attenuata</name>
    <dbReference type="NCBI Taxonomy" id="6087"/>
    <lineage>
        <taxon>Eukaryota</taxon>
        <taxon>Metazoa</taxon>
        <taxon>Cnidaria</taxon>
        <taxon>Hydrozoa</taxon>
        <taxon>Hydroidolina</taxon>
        <taxon>Anthoathecata</taxon>
        <taxon>Aplanulata</taxon>
        <taxon>Hydridae</taxon>
        <taxon>Hydra</taxon>
    </lineage>
</organism>
<dbReference type="GO" id="GO:0051087">
    <property type="term" value="F:protein-folding chaperone binding"/>
    <property type="evidence" value="ECO:0007669"/>
    <property type="project" value="InterPro"/>
</dbReference>
<evidence type="ECO:0000259" key="3">
    <source>
        <dbReference type="PROSITE" id="PS50076"/>
    </source>
</evidence>
<protein>
    <submittedName>
        <fullName evidence="4">Iron-sulfur cluster co-chaperone protein HscB, mitochondrial</fullName>
    </submittedName>
</protein>
<dbReference type="PROSITE" id="PS50076">
    <property type="entry name" value="DNAJ_2"/>
    <property type="match status" value="1"/>
</dbReference>
<sequence length="252" mass="29378">VKNKVNMQQTKLSVIMNTLKSSNFPRLWFISPLIRYSHHAVKNSLLAKRDHSTYGCTNSCWNCEFKHDCKLFCPSCEIIQCGECASKSLNFFELLQLRQTFDISVSSLKEYYIKLQTRLHPDKFVKKSSREQSYSTVHSAVINEAHKVLSDPLKRGLYLLELNGYVVDERSVNDNDFISSIFALNFQVEECEDVDELKIMLSNIDADIKHDIEDTNIAFTNNDFESAKRELIKMRYRRNLKQLIEDKIMKLT</sequence>
<reference evidence="4" key="1">
    <citation type="journal article" date="2013" name="Genome Biol. Evol.">
        <title>Punctuated emergences of genetic and phenotypic innovations in eumetazoan, bilaterian, euteleostome, and hominidae ancestors.</title>
        <authorList>
            <person name="Wenger Y."/>
            <person name="Galliot B."/>
        </authorList>
    </citation>
    <scope>NUCLEOTIDE SEQUENCE</scope>
    <source>
        <tissue evidence="4">Whole animals</tissue>
    </source>
</reference>
<dbReference type="SUPFAM" id="SSF46565">
    <property type="entry name" value="Chaperone J-domain"/>
    <property type="match status" value="1"/>
</dbReference>
<dbReference type="InterPro" id="IPR036386">
    <property type="entry name" value="HscB_C_sf"/>
</dbReference>
<name>T2M9G8_HYDVU</name>
<dbReference type="GO" id="GO:0044571">
    <property type="term" value="P:[2Fe-2S] cluster assembly"/>
    <property type="evidence" value="ECO:0007669"/>
    <property type="project" value="InterPro"/>
</dbReference>
<dbReference type="PANTHER" id="PTHR14021">
    <property type="entry name" value="IRON-SULFUR CLUSTER CO-CHAPERONE PROTEIN HSCB"/>
    <property type="match status" value="1"/>
</dbReference>
<feature type="non-terminal residue" evidence="4">
    <location>
        <position position="1"/>
    </location>
</feature>